<keyword evidence="9" id="KW-1185">Reference proteome</keyword>
<dbReference type="InterPro" id="IPR008979">
    <property type="entry name" value="Galactose-bd-like_sf"/>
</dbReference>
<evidence type="ECO:0000313" key="9">
    <source>
        <dbReference type="Proteomes" id="UP000565468"/>
    </source>
</evidence>
<dbReference type="Gene3D" id="1.20.1270.90">
    <property type="entry name" value="AF1782-like"/>
    <property type="match status" value="2"/>
</dbReference>
<feature type="compositionally biased region" description="Pro residues" evidence="5">
    <location>
        <begin position="1042"/>
        <end position="1079"/>
    </location>
</feature>
<evidence type="ECO:0000259" key="7">
    <source>
        <dbReference type="PROSITE" id="PS51272"/>
    </source>
</evidence>
<reference evidence="8 9" key="1">
    <citation type="submission" date="2020-04" db="EMBL/GenBank/DDBJ databases">
        <title>Paenibacillus algicola sp. nov., a novel marine bacterium producing alginate lyase.</title>
        <authorList>
            <person name="Huang H."/>
        </authorList>
    </citation>
    <scope>NUCLEOTIDE SEQUENCE [LARGE SCALE GENOMIC DNA]</scope>
    <source>
        <strain evidence="8 9">L7-75</strain>
    </source>
</reference>
<feature type="domain" description="F5/8 type C" evidence="6">
    <location>
        <begin position="820"/>
        <end position="960"/>
    </location>
</feature>
<evidence type="ECO:0000259" key="6">
    <source>
        <dbReference type="PROSITE" id="PS50022"/>
    </source>
</evidence>
<feature type="region of interest" description="Disordered" evidence="5">
    <location>
        <begin position="836"/>
        <end position="870"/>
    </location>
</feature>
<protein>
    <recommendedName>
        <fullName evidence="4">Arabinogalactan endo-beta-1,4-galactanase</fullName>
        <ecNumber evidence="4">3.2.1.89</ecNumber>
    </recommendedName>
</protein>
<dbReference type="PANTHER" id="PTHR34983">
    <property type="entry name" value="ARABINOGALACTAN ENDO-BETA-1,4-GALACTANASE A"/>
    <property type="match status" value="1"/>
</dbReference>
<gene>
    <name evidence="8" type="ORF">HII30_01120</name>
</gene>
<name>A0A848M1G3_PAELE</name>
<dbReference type="SUPFAM" id="SSF49785">
    <property type="entry name" value="Galactose-binding domain-like"/>
    <property type="match status" value="2"/>
</dbReference>
<proteinExistence type="inferred from homology"/>
<feature type="chain" id="PRO_5033102586" description="Arabinogalactan endo-beta-1,4-galactanase" evidence="4">
    <location>
        <begin position="31"/>
        <end position="1467"/>
    </location>
</feature>
<feature type="domain" description="SLH" evidence="7">
    <location>
        <begin position="1408"/>
        <end position="1467"/>
    </location>
</feature>
<keyword evidence="2 4" id="KW-0378">Hydrolase</keyword>
<dbReference type="EC" id="3.2.1.89" evidence="4"/>
<evidence type="ECO:0000256" key="1">
    <source>
        <dbReference type="ARBA" id="ARBA00010687"/>
    </source>
</evidence>
<dbReference type="InterPro" id="IPR011683">
    <property type="entry name" value="Glyco_hydro_53"/>
</dbReference>
<dbReference type="GO" id="GO:0045490">
    <property type="term" value="P:pectin catabolic process"/>
    <property type="evidence" value="ECO:0007669"/>
    <property type="project" value="TreeGrafter"/>
</dbReference>
<dbReference type="Proteomes" id="UP000565468">
    <property type="component" value="Unassembled WGS sequence"/>
</dbReference>
<keyword evidence="4" id="KW-0732">Signal</keyword>
<comment type="similarity">
    <text evidence="1 4">Belongs to the glycosyl hydrolase 53 family.</text>
</comment>
<dbReference type="InterPro" id="IPR017853">
    <property type="entry name" value="GH"/>
</dbReference>
<evidence type="ECO:0000256" key="4">
    <source>
        <dbReference type="RuleBase" id="RU361192"/>
    </source>
</evidence>
<keyword evidence="3 4" id="KW-0326">Glycosidase</keyword>
<feature type="domain" description="F5/8 type C" evidence="6">
    <location>
        <begin position="29"/>
        <end position="172"/>
    </location>
</feature>
<evidence type="ECO:0000313" key="8">
    <source>
        <dbReference type="EMBL" id="NMO94386.1"/>
    </source>
</evidence>
<dbReference type="EMBL" id="JABBPN010000001">
    <property type="protein sequence ID" value="NMO94386.1"/>
    <property type="molecule type" value="Genomic_DNA"/>
</dbReference>
<dbReference type="Gene3D" id="1.20.1270.70">
    <property type="entry name" value="Designed single chain three-helix bundle"/>
    <property type="match status" value="1"/>
</dbReference>
<dbReference type="Pfam" id="PF07745">
    <property type="entry name" value="Glyco_hydro_53"/>
    <property type="match status" value="1"/>
</dbReference>
<feature type="domain" description="SLH" evidence="7">
    <location>
        <begin position="1341"/>
        <end position="1404"/>
    </location>
</feature>
<dbReference type="SUPFAM" id="SSF51445">
    <property type="entry name" value="(Trans)glycosidases"/>
    <property type="match status" value="1"/>
</dbReference>
<sequence>MHSRKRTMSALLVMVLLVSQFIGYPAPAAAAEVVNLAYLKTVTASSVNTSHPEQHAVDGKTDTRWEASGAINGSDAWLMVDLGKLTRLSGTEITWGNQPGKWDSGPVKYRVEVSADGSDWRVASDQSSNTLLEQTARNTFEETDVRYVRISIPFYIGTTWWPAIQELKVWGEAVVKPPSDIISYNPVQVTTPAGIPPVLPAQVTATYSTYTPEQVDVVWSPIDPAQYSTAGVSFAVQGTVEGASVQPSATVEVQGYREDFIRGVDISTLTAIEDNGGRYYDSNGVERDLLDILKDRGVNYVRLRVWNDPNMTNFHGDQYYNNKDDVIRLGKRVKQKGMNLLVDFHYSDEWAHPGQQIKPKAWKNFTHDELKDALQAYTTEVIQGLKDAGAMPDMVQIGNEINSGLLNDKNSVPDFDKTADYITSGVAGVRAVSGSEDVKIMIHLAEGGRYDTFNWFFSELKSRHVEYDIIGLSYYPFWHGTFADIQNTMDRMSSEYGKEVIIAETSYPFSFKNGDAHANVLGSTAQLIGGATFPATVQGQFDATKAVMDALADVPDGKGLGFFYWEPAWIAANVGWIDSEGDAWENQAMFNYDEFPGNGGYSYKGYALPSLDAFKVGMTYAPANRMELEKWLNKAKLYTASDVDASSWQLLQDGIAAAQISYNSVYTQNRVTQSDIDTAVADLSAIIAGLQIISVNKESLQAAIAEAQGKQQSDWSAYTWTQLQKALQAALDVLNDAQAPQAEVDHTLSALRTALEALSNIDKTELANLIASVRVMDDSSYTQRSWAYVQAALVAAIEVNDRQTVDQEQVELALAELQTALRSLVQLQQLAAGKTAEASTSAGTGGGKSNAPAGAVDDNPNTSWGTDQGAGSWWKVDLGDPALIRKIQMKMWSGGIKFKIEVSDDDQHYVEVADTTSDVIVSTDPKIVFPSPVTARYIKVTITEAQTIWVGMMDFSAQGVFPADKTALSEKITDAERQNLKVSDYTSSSWEAFQTAWSHAGIIMEDGEASTSDIEAAAAALTAALDGLTRRSEQPDTEEPAPDPGPIPGPEPVPGPQPGPSTPAVPSIPPVTAAPPSPSPGDSGSTVTLTGTLESGTYRAAASLASLSAAAEAATDEEVKLLIAPPAGAANVAVQIPAAWLKELKNHVNVKFVRIQTPEVSIRLSADLIHGQVTAASQLNLILGKVNHADLPAAAQRKLARQAAYDFQMTLDGRNLEWQGSQVEVSMPFTLQPGQKASGIVIYHVTADGQFKAINHVRYDAQVKTVSFKAPHFSMYTALYEPVRFTDIARYAWAEDQIEGLVAKGIIQGMSTTEFAPQKQVSRAQFIQMLMHALGLVQTGAASSFTDVQADIWYHDAAASAQQLGIVQGKPDGSFSGQEPITRQDMAVMLNKAVTMTGLTLDDQTAEPAVFKDAGQISLYASDAVSTIQRAGIIAGMGNGTFAPKEHATRAQAAVIISSMLTALYER</sequence>
<dbReference type="Gene3D" id="2.60.120.260">
    <property type="entry name" value="Galactose-binding domain-like"/>
    <property type="match status" value="2"/>
</dbReference>
<dbReference type="Gene3D" id="3.20.20.80">
    <property type="entry name" value="Glycosidases"/>
    <property type="match status" value="1"/>
</dbReference>
<accession>A0A848M1G3</accession>
<dbReference type="InterPro" id="IPR011081">
    <property type="entry name" value="Big_4"/>
</dbReference>
<dbReference type="Pfam" id="PF00395">
    <property type="entry name" value="SLH"/>
    <property type="match status" value="3"/>
</dbReference>
<evidence type="ECO:0000256" key="5">
    <source>
        <dbReference type="SAM" id="MobiDB-lite"/>
    </source>
</evidence>
<dbReference type="Pfam" id="PF07554">
    <property type="entry name" value="FIVAR"/>
    <property type="match status" value="4"/>
</dbReference>
<dbReference type="PROSITE" id="PS51272">
    <property type="entry name" value="SLH"/>
    <property type="match status" value="3"/>
</dbReference>
<dbReference type="InterPro" id="IPR000421">
    <property type="entry name" value="FA58C"/>
</dbReference>
<comment type="caution">
    <text evidence="8">The sequence shown here is derived from an EMBL/GenBank/DDBJ whole genome shotgun (WGS) entry which is preliminary data.</text>
</comment>
<dbReference type="Pfam" id="PF07532">
    <property type="entry name" value="Big_4"/>
    <property type="match status" value="1"/>
</dbReference>
<evidence type="ECO:0000256" key="3">
    <source>
        <dbReference type="ARBA" id="ARBA00023295"/>
    </source>
</evidence>
<feature type="signal peptide" evidence="4">
    <location>
        <begin position="1"/>
        <end position="30"/>
    </location>
</feature>
<dbReference type="PANTHER" id="PTHR34983:SF2">
    <property type="entry name" value="ENDO-BETA-1,4-GALACTANASE"/>
    <property type="match status" value="1"/>
</dbReference>
<dbReference type="RefSeq" id="WP_246245936.1">
    <property type="nucleotide sequence ID" value="NZ_JABBPN010000001.1"/>
</dbReference>
<dbReference type="GO" id="GO:0031218">
    <property type="term" value="F:arabinogalactan endo-1,4-beta-galactosidase activity"/>
    <property type="evidence" value="ECO:0007669"/>
    <property type="project" value="UniProtKB-EC"/>
</dbReference>
<dbReference type="InterPro" id="IPR001119">
    <property type="entry name" value="SLH_dom"/>
</dbReference>
<dbReference type="Pfam" id="PF00754">
    <property type="entry name" value="F5_F8_type_C"/>
    <property type="match status" value="2"/>
</dbReference>
<comment type="catalytic activity">
    <reaction evidence="4">
        <text>The enzyme specifically hydrolyzes (1-&gt;4)-beta-D-galactosidic linkages in type I arabinogalactans.</text>
        <dbReference type="EC" id="3.2.1.89"/>
    </reaction>
</comment>
<dbReference type="PROSITE" id="PS50022">
    <property type="entry name" value="FA58C_3"/>
    <property type="match status" value="2"/>
</dbReference>
<feature type="domain" description="SLH" evidence="7">
    <location>
        <begin position="1281"/>
        <end position="1340"/>
    </location>
</feature>
<feature type="region of interest" description="Disordered" evidence="5">
    <location>
        <begin position="1029"/>
        <end position="1090"/>
    </location>
</feature>
<evidence type="ECO:0000256" key="2">
    <source>
        <dbReference type="ARBA" id="ARBA00022801"/>
    </source>
</evidence>
<dbReference type="GO" id="GO:0015926">
    <property type="term" value="F:glucosidase activity"/>
    <property type="evidence" value="ECO:0007669"/>
    <property type="project" value="InterPro"/>
</dbReference>
<organism evidence="8 9">
    <name type="scientific">Paenibacillus lemnae</name>
    <dbReference type="NCBI Taxonomy" id="1330551"/>
    <lineage>
        <taxon>Bacteria</taxon>
        <taxon>Bacillati</taxon>
        <taxon>Bacillota</taxon>
        <taxon>Bacilli</taxon>
        <taxon>Bacillales</taxon>
        <taxon>Paenibacillaceae</taxon>
        <taxon>Paenibacillus</taxon>
    </lineage>
</organism>